<feature type="compositionally biased region" description="Basic residues" evidence="1">
    <location>
        <begin position="551"/>
        <end position="560"/>
    </location>
</feature>
<feature type="region of interest" description="Disordered" evidence="1">
    <location>
        <begin position="456"/>
        <end position="563"/>
    </location>
</feature>
<keyword evidence="3" id="KW-1185">Reference proteome</keyword>
<reference evidence="2 3" key="1">
    <citation type="journal article" date="2022" name="Allergy">
        <title>Genome assembly and annotation of Periplaneta americana reveal a comprehensive cockroach allergen profile.</title>
        <authorList>
            <person name="Wang L."/>
            <person name="Xiong Q."/>
            <person name="Saelim N."/>
            <person name="Wang L."/>
            <person name="Nong W."/>
            <person name="Wan A.T."/>
            <person name="Shi M."/>
            <person name="Liu X."/>
            <person name="Cao Q."/>
            <person name="Hui J.H.L."/>
            <person name="Sookrung N."/>
            <person name="Leung T.F."/>
            <person name="Tungtrongchitr A."/>
            <person name="Tsui S.K.W."/>
        </authorList>
    </citation>
    <scope>NUCLEOTIDE SEQUENCE [LARGE SCALE GENOMIC DNA]</scope>
    <source>
        <strain evidence="2">PWHHKU_190912</strain>
    </source>
</reference>
<accession>A0ABQ8T8P1</accession>
<feature type="compositionally biased region" description="Basic and acidic residues" evidence="1">
    <location>
        <begin position="526"/>
        <end position="550"/>
    </location>
</feature>
<feature type="compositionally biased region" description="Low complexity" evidence="1">
    <location>
        <begin position="456"/>
        <end position="493"/>
    </location>
</feature>
<dbReference type="EMBL" id="JAJSOF020000015">
    <property type="protein sequence ID" value="KAJ4442065.1"/>
    <property type="molecule type" value="Genomic_DNA"/>
</dbReference>
<dbReference type="PANTHER" id="PTHR46601">
    <property type="entry name" value="ULP_PROTEASE DOMAIN-CONTAINING PROTEIN"/>
    <property type="match status" value="1"/>
</dbReference>
<evidence type="ECO:0000256" key="1">
    <source>
        <dbReference type="SAM" id="MobiDB-lite"/>
    </source>
</evidence>
<proteinExistence type="predicted"/>
<evidence type="ECO:0000313" key="2">
    <source>
        <dbReference type="EMBL" id="KAJ4442065.1"/>
    </source>
</evidence>
<dbReference type="PANTHER" id="PTHR46601:SF2">
    <property type="entry name" value="UBIQUITIN-LIKE PROTEASE FAMILY PROFILE DOMAIN-CONTAINING PROTEIN"/>
    <property type="match status" value="1"/>
</dbReference>
<protein>
    <recommendedName>
        <fullName evidence="4">Reverse transcriptase domain-containing protein</fullName>
    </recommendedName>
</protein>
<dbReference type="Proteomes" id="UP001148838">
    <property type="component" value="Unassembled WGS sequence"/>
</dbReference>
<feature type="region of interest" description="Disordered" evidence="1">
    <location>
        <begin position="344"/>
        <end position="434"/>
    </location>
</feature>
<evidence type="ECO:0000313" key="3">
    <source>
        <dbReference type="Proteomes" id="UP001148838"/>
    </source>
</evidence>
<gene>
    <name evidence="2" type="ORF">ANN_11931</name>
</gene>
<comment type="caution">
    <text evidence="2">The sequence shown here is derived from an EMBL/GenBank/DDBJ whole genome shotgun (WGS) entry which is preliminary data.</text>
</comment>
<feature type="region of interest" description="Disordered" evidence="1">
    <location>
        <begin position="209"/>
        <end position="269"/>
    </location>
</feature>
<organism evidence="2 3">
    <name type="scientific">Periplaneta americana</name>
    <name type="common">American cockroach</name>
    <name type="synonym">Blatta americana</name>
    <dbReference type="NCBI Taxonomy" id="6978"/>
    <lineage>
        <taxon>Eukaryota</taxon>
        <taxon>Metazoa</taxon>
        <taxon>Ecdysozoa</taxon>
        <taxon>Arthropoda</taxon>
        <taxon>Hexapoda</taxon>
        <taxon>Insecta</taxon>
        <taxon>Pterygota</taxon>
        <taxon>Neoptera</taxon>
        <taxon>Polyneoptera</taxon>
        <taxon>Dictyoptera</taxon>
        <taxon>Blattodea</taxon>
        <taxon>Blattoidea</taxon>
        <taxon>Blattidae</taxon>
        <taxon>Blattinae</taxon>
        <taxon>Periplaneta</taxon>
    </lineage>
</organism>
<feature type="compositionally biased region" description="Basic and acidic residues" evidence="1">
    <location>
        <begin position="502"/>
        <end position="519"/>
    </location>
</feature>
<sequence length="871" mass="97531">MGGVIAGGKFADDTALLAEEKTVLTDMLVELNDSCEQYEMKNTNKTKTIVIARKTKKVNLRLRWAGHVARMGESRNAYRVLFGRPEGNRPLGRPRRRWEDNIKMDLREVGYDDRDWINLAQDRDRWRAYVRAAMRFLKSHLYPSTLSAIAKITCWQKASLNGLAIPTDPNYTDFPYFVRPLLGLPNTNNPTTKRYRTPGVIIVVVSNPTSSNRSSISSNPTSSNRSSISSNPTSSNRSSISSNPTSSNRSSISSNPTSSNRSSISSNLISSNRNSISSNIISSNRSSISSNLISSNPSSISSNPTSSNRSSISSNLISSNRVSISSNLISSNRSNISNNLISSNHSSISSNPTSSNRSSISSNPTSSNRSSISSNPISSNRSSISSNLISSNRSSISSNLISSNRSSISSNPTSSNRSSISSNPTSSNRSNISSNLISSNRSNISNNLISSNHSSISSNLISSNRSSISSNPISSNRSSISSNPTSSNRSNINDSIMAPKTAAEKMRDYRKRMSEEKKAEVRKKNREQQKKCRKQWKDQRRALERKNAKERMRKMRKRKALKQDIRPVQSPLQFFGSVQALAKLFTGDTISRQLPGRKDFVTEKDHESGKKRMTQKKILIMTVMEAYKLFKQENVGIKLGKSKFAALRPQHVRPVSDKDLNWNSTNHKELIETTLFEAKEELLSQLPNLLRHCFTANIQLREIRHLKQTCCKNEAVLQEDFAENFAIRDNDGEVSPGSSTENYPAFAHIGLRENPGKNLNQVTCPDRDSNLVHLVSQPDALTVTPQSLMLAGNEFQSLGRAIVKEYGYEEVRWDGIVSIVSWRERVFRLWWEERKELRQPSYYRGASRSRWGNRDATWANGQYLCENMIQY</sequence>
<name>A0ABQ8T8P1_PERAM</name>
<evidence type="ECO:0008006" key="4">
    <source>
        <dbReference type="Google" id="ProtNLM"/>
    </source>
</evidence>
<feature type="region of interest" description="Disordered" evidence="1">
    <location>
        <begin position="291"/>
        <end position="314"/>
    </location>
</feature>